<organism evidence="2 3">
    <name type="scientific">Leucobacter albus</name>
    <dbReference type="NCBI Taxonomy" id="272210"/>
    <lineage>
        <taxon>Bacteria</taxon>
        <taxon>Bacillati</taxon>
        <taxon>Actinomycetota</taxon>
        <taxon>Actinomycetes</taxon>
        <taxon>Micrococcales</taxon>
        <taxon>Microbacteriaceae</taxon>
        <taxon>Leucobacter</taxon>
    </lineage>
</organism>
<evidence type="ECO:0000256" key="1">
    <source>
        <dbReference type="SAM" id="MobiDB-lite"/>
    </source>
</evidence>
<name>A0ABW3TMT3_9MICO</name>
<sequence>MTNPTMSTLDELIETERKRAAERIAKLKRAAAAEQRRIDEKVVAILREQDADLYAQLAGEASAALADEKARRSSRARKSVSPTSTVPVKHASRDDEHGEEVSGSWQ</sequence>
<dbReference type="RefSeq" id="WP_343961826.1">
    <property type="nucleotide sequence ID" value="NZ_BAAAKZ010000013.1"/>
</dbReference>
<evidence type="ECO:0000313" key="3">
    <source>
        <dbReference type="Proteomes" id="UP001597181"/>
    </source>
</evidence>
<gene>
    <name evidence="2" type="ORF">ACFQ3U_08855</name>
</gene>
<comment type="caution">
    <text evidence="2">The sequence shown here is derived from an EMBL/GenBank/DDBJ whole genome shotgun (WGS) entry which is preliminary data.</text>
</comment>
<evidence type="ECO:0000313" key="2">
    <source>
        <dbReference type="EMBL" id="MFD1202000.1"/>
    </source>
</evidence>
<feature type="region of interest" description="Disordered" evidence="1">
    <location>
        <begin position="66"/>
        <end position="106"/>
    </location>
</feature>
<protein>
    <submittedName>
        <fullName evidence="2">Uncharacterized protein</fullName>
    </submittedName>
</protein>
<dbReference type="EMBL" id="JBHTLY010000003">
    <property type="protein sequence ID" value="MFD1202000.1"/>
    <property type="molecule type" value="Genomic_DNA"/>
</dbReference>
<proteinExistence type="predicted"/>
<feature type="compositionally biased region" description="Basic and acidic residues" evidence="1">
    <location>
        <begin position="91"/>
        <end position="100"/>
    </location>
</feature>
<reference evidence="3" key="1">
    <citation type="journal article" date="2019" name="Int. J. Syst. Evol. Microbiol.">
        <title>The Global Catalogue of Microorganisms (GCM) 10K type strain sequencing project: providing services to taxonomists for standard genome sequencing and annotation.</title>
        <authorList>
            <consortium name="The Broad Institute Genomics Platform"/>
            <consortium name="The Broad Institute Genome Sequencing Center for Infectious Disease"/>
            <person name="Wu L."/>
            <person name="Ma J."/>
        </authorList>
    </citation>
    <scope>NUCLEOTIDE SEQUENCE [LARGE SCALE GENOMIC DNA]</scope>
    <source>
        <strain evidence="3">CCUG 50213</strain>
    </source>
</reference>
<dbReference type="Proteomes" id="UP001597181">
    <property type="component" value="Unassembled WGS sequence"/>
</dbReference>
<keyword evidence="3" id="KW-1185">Reference proteome</keyword>
<accession>A0ABW3TMT3</accession>